<dbReference type="InterPro" id="IPR011335">
    <property type="entry name" value="Restrct_endonuc-II-like"/>
</dbReference>
<dbReference type="AlphaFoldDB" id="A0A1U7CXF7"/>
<dbReference type="InterPro" id="IPR008538">
    <property type="entry name" value="Uma2"/>
</dbReference>
<dbReference type="KEGG" id="pbor:BSF38_05201"/>
<proteinExistence type="predicted"/>
<dbReference type="Pfam" id="PF05685">
    <property type="entry name" value="Uma2"/>
    <property type="match status" value="1"/>
</dbReference>
<dbReference type="Gene3D" id="3.90.1570.10">
    <property type="entry name" value="tt1808, chain A"/>
    <property type="match status" value="1"/>
</dbReference>
<dbReference type="Proteomes" id="UP000186309">
    <property type="component" value="Chromosome"/>
</dbReference>
<sequence>MATAEQTLLNAEEFGLRPDIGRPEELVRGKIVMSPPPNRRHGYTCAEIVFHLRRFLEDQKLGRVYSNDSAIVTERNPDTVRGADVAYYSYERLPESSRSTGYGPEIPELVFEVKSPSDRWSDVLKKIAEYLNAGVLFVTVLDLDDEIAVVHGAESAPRTLGRNDELTYPEILPGFSVVVGRLFE</sequence>
<name>A0A1U7CXF7_9BACT</name>
<dbReference type="CDD" id="cd06260">
    <property type="entry name" value="DUF820-like"/>
    <property type="match status" value="1"/>
</dbReference>
<dbReference type="InterPro" id="IPR012296">
    <property type="entry name" value="Nuclease_put_TT1808"/>
</dbReference>
<dbReference type="EMBL" id="CP019082">
    <property type="protein sequence ID" value="APW63627.1"/>
    <property type="molecule type" value="Genomic_DNA"/>
</dbReference>
<dbReference type="SUPFAM" id="SSF52980">
    <property type="entry name" value="Restriction endonuclease-like"/>
    <property type="match status" value="1"/>
</dbReference>
<accession>A0A1U7CXF7</accession>
<gene>
    <name evidence="2" type="ORF">BSF38_05201</name>
</gene>
<feature type="domain" description="Putative restriction endonuclease" evidence="1">
    <location>
        <begin position="25"/>
        <end position="177"/>
    </location>
</feature>
<dbReference type="PANTHER" id="PTHR34107">
    <property type="entry name" value="SLL0198 PROTEIN-RELATED"/>
    <property type="match status" value="1"/>
</dbReference>
<evidence type="ECO:0000313" key="3">
    <source>
        <dbReference type="Proteomes" id="UP000186309"/>
    </source>
</evidence>
<keyword evidence="3" id="KW-1185">Reference proteome</keyword>
<organism evidence="2 3">
    <name type="scientific">Paludisphaera borealis</name>
    <dbReference type="NCBI Taxonomy" id="1387353"/>
    <lineage>
        <taxon>Bacteria</taxon>
        <taxon>Pseudomonadati</taxon>
        <taxon>Planctomycetota</taxon>
        <taxon>Planctomycetia</taxon>
        <taxon>Isosphaerales</taxon>
        <taxon>Isosphaeraceae</taxon>
        <taxon>Paludisphaera</taxon>
    </lineage>
</organism>
<evidence type="ECO:0000313" key="2">
    <source>
        <dbReference type="EMBL" id="APW63627.1"/>
    </source>
</evidence>
<evidence type="ECO:0000259" key="1">
    <source>
        <dbReference type="Pfam" id="PF05685"/>
    </source>
</evidence>
<reference evidence="3" key="1">
    <citation type="submission" date="2016-12" db="EMBL/GenBank/DDBJ databases">
        <title>Comparative genomics of four Isosphaeraceae planctomycetes: a common pool of plasmids and glycoside hydrolase genes.</title>
        <authorList>
            <person name="Ivanova A."/>
        </authorList>
    </citation>
    <scope>NUCLEOTIDE SEQUENCE [LARGE SCALE GENOMIC DNA]</scope>
    <source>
        <strain evidence="3">PX4</strain>
    </source>
</reference>
<protein>
    <recommendedName>
        <fullName evidence="1">Putative restriction endonuclease domain-containing protein</fullName>
    </recommendedName>
</protein>
<dbReference type="PANTHER" id="PTHR34107:SF1">
    <property type="entry name" value="SLL0198 PROTEIN"/>
    <property type="match status" value="1"/>
</dbReference>
<dbReference type="STRING" id="1387353.BSF38_05201"/>